<organism evidence="2">
    <name type="scientific">Ixodes ricinus</name>
    <name type="common">Common tick</name>
    <name type="synonym">Acarus ricinus</name>
    <dbReference type="NCBI Taxonomy" id="34613"/>
    <lineage>
        <taxon>Eukaryota</taxon>
        <taxon>Metazoa</taxon>
        <taxon>Ecdysozoa</taxon>
        <taxon>Arthropoda</taxon>
        <taxon>Chelicerata</taxon>
        <taxon>Arachnida</taxon>
        <taxon>Acari</taxon>
        <taxon>Parasitiformes</taxon>
        <taxon>Ixodida</taxon>
        <taxon>Ixodoidea</taxon>
        <taxon>Ixodidae</taxon>
        <taxon>Ixodinae</taxon>
        <taxon>Ixodes</taxon>
    </lineage>
</organism>
<name>A0A147BFF0_IXORI</name>
<dbReference type="EMBL" id="GEGO01005906">
    <property type="protein sequence ID" value="JAR89498.1"/>
    <property type="molecule type" value="Transcribed_RNA"/>
</dbReference>
<proteinExistence type="predicted"/>
<evidence type="ECO:0000256" key="1">
    <source>
        <dbReference type="SAM" id="SignalP"/>
    </source>
</evidence>
<evidence type="ECO:0000313" key="2">
    <source>
        <dbReference type="EMBL" id="JAR89498.1"/>
    </source>
</evidence>
<protein>
    <submittedName>
        <fullName evidence="2">Putative secreted protein</fullName>
    </submittedName>
</protein>
<sequence>MTQNIGAFMPRPPCALILKMVTLASSITLGLAKTENASNIKEGTLNKYGTHFLRYEASFMIAPTSQARIPWTIACLFARKVIKVERTDISTGSTWITINAK</sequence>
<accession>A0A147BFF0</accession>
<reference evidence="2" key="1">
    <citation type="journal article" date="2018" name="PLoS Negl. Trop. Dis.">
        <title>Sialome diversity of ticks revealed by RNAseq of single tick salivary glands.</title>
        <authorList>
            <person name="Perner J."/>
            <person name="Kropackova S."/>
            <person name="Kopacek P."/>
            <person name="Ribeiro J.M."/>
        </authorList>
    </citation>
    <scope>NUCLEOTIDE SEQUENCE</scope>
    <source>
        <strain evidence="2">Siblings of single egg batch collected in Ceske Budejovice</strain>
        <tissue evidence="2">Salivary glands</tissue>
    </source>
</reference>
<feature type="chain" id="PRO_5007542182" evidence="1">
    <location>
        <begin position="33"/>
        <end position="101"/>
    </location>
</feature>
<dbReference type="AlphaFoldDB" id="A0A147BFF0"/>
<feature type="signal peptide" evidence="1">
    <location>
        <begin position="1"/>
        <end position="32"/>
    </location>
</feature>
<keyword evidence="1" id="KW-0732">Signal</keyword>